<protein>
    <recommendedName>
        <fullName evidence="3">Invasion associated locus B family protein</fullName>
    </recommendedName>
</protein>
<proteinExistence type="predicted"/>
<keyword evidence="2" id="KW-1185">Reference proteome</keyword>
<evidence type="ECO:0000313" key="2">
    <source>
        <dbReference type="Proteomes" id="UP000531231"/>
    </source>
</evidence>
<accession>A0A7W8AJE7</accession>
<gene>
    <name evidence="1" type="ORF">HNQ68_002018</name>
</gene>
<evidence type="ECO:0000313" key="1">
    <source>
        <dbReference type="EMBL" id="MBB5091477.1"/>
    </source>
</evidence>
<comment type="caution">
    <text evidence="1">The sequence shown here is derived from an EMBL/GenBank/DDBJ whole genome shotgun (WGS) entry which is preliminary data.</text>
</comment>
<organism evidence="1 2">
    <name type="scientific">Pseudochrobactrum saccharolyticum</name>
    <dbReference type="NCBI Taxonomy" id="354352"/>
    <lineage>
        <taxon>Bacteria</taxon>
        <taxon>Pseudomonadati</taxon>
        <taxon>Pseudomonadota</taxon>
        <taxon>Alphaproteobacteria</taxon>
        <taxon>Hyphomicrobiales</taxon>
        <taxon>Brucellaceae</taxon>
        <taxon>Pseudochrobactrum</taxon>
    </lineage>
</organism>
<dbReference type="EMBL" id="JACHIL010000003">
    <property type="protein sequence ID" value="MBB5091477.1"/>
    <property type="molecule type" value="Genomic_DNA"/>
</dbReference>
<sequence length="169" mass="18844">MLSTFSVIILWTLYFSVPKPPEPEMCSAEDGDHALSEKQIEAWTLQTAQCSCFISLKGTEQSEFSMVVVKATPDQKQPRLSAMLSVVQEFPENTGRYPVFINDREIKAEVMPLAGTLTVELNGEADWIKLISTAKKLQIGPYYFKSALPEAAMHELIACYKSLSGKIPH</sequence>
<evidence type="ECO:0008006" key="3">
    <source>
        <dbReference type="Google" id="ProtNLM"/>
    </source>
</evidence>
<dbReference type="RefSeq" id="WP_183956640.1">
    <property type="nucleotide sequence ID" value="NZ_JACHIL010000003.1"/>
</dbReference>
<name>A0A7W8AJE7_9HYPH</name>
<dbReference type="AlphaFoldDB" id="A0A7W8AJE7"/>
<reference evidence="1 2" key="1">
    <citation type="submission" date="2020-08" db="EMBL/GenBank/DDBJ databases">
        <title>Genomic Encyclopedia of Type Strains, Phase IV (KMG-IV): sequencing the most valuable type-strain genomes for metagenomic binning, comparative biology and taxonomic classification.</title>
        <authorList>
            <person name="Goeker M."/>
        </authorList>
    </citation>
    <scope>NUCLEOTIDE SEQUENCE [LARGE SCALE GENOMIC DNA]</scope>
    <source>
        <strain evidence="1 2">DSM 25620</strain>
    </source>
</reference>
<dbReference type="Proteomes" id="UP000531231">
    <property type="component" value="Unassembled WGS sequence"/>
</dbReference>